<proteinExistence type="predicted"/>
<dbReference type="EMBL" id="QKZK01000041">
    <property type="protein sequence ID" value="PZX11274.1"/>
    <property type="molecule type" value="Genomic_DNA"/>
</dbReference>
<organism evidence="1 2">
    <name type="scientific">Breznakibacter xylanolyticus</name>
    <dbReference type="NCBI Taxonomy" id="990"/>
    <lineage>
        <taxon>Bacteria</taxon>
        <taxon>Pseudomonadati</taxon>
        <taxon>Bacteroidota</taxon>
        <taxon>Bacteroidia</taxon>
        <taxon>Marinilabiliales</taxon>
        <taxon>Marinilabiliaceae</taxon>
        <taxon>Breznakibacter</taxon>
    </lineage>
</organism>
<gene>
    <name evidence="1" type="ORF">LX69_03157</name>
</gene>
<reference evidence="1 2" key="1">
    <citation type="submission" date="2018-06" db="EMBL/GenBank/DDBJ databases">
        <title>Genomic Encyclopedia of Archaeal and Bacterial Type Strains, Phase II (KMG-II): from individual species to whole genera.</title>
        <authorList>
            <person name="Goeker M."/>
        </authorList>
    </citation>
    <scope>NUCLEOTIDE SEQUENCE [LARGE SCALE GENOMIC DNA]</scope>
    <source>
        <strain evidence="1 2">DSM 6779</strain>
    </source>
</reference>
<name>A0A2W7N381_9BACT</name>
<dbReference type="OrthoDB" id="1121857at2"/>
<comment type="caution">
    <text evidence="1">The sequence shown here is derived from an EMBL/GenBank/DDBJ whole genome shotgun (WGS) entry which is preliminary data.</text>
</comment>
<dbReference type="AlphaFoldDB" id="A0A2W7N381"/>
<keyword evidence="2" id="KW-1185">Reference proteome</keyword>
<evidence type="ECO:0000313" key="2">
    <source>
        <dbReference type="Proteomes" id="UP000249239"/>
    </source>
</evidence>
<sequence length="92" mass="10550">MASIKELKKDIDFLASELISECYFRMMMIENADNSALAATVSKALNFRNEFINRANHPDGKENAKVVKAYYRNLRKDLLTQFSEMAEGLARQ</sequence>
<protein>
    <submittedName>
        <fullName evidence="1">Uncharacterized protein</fullName>
    </submittedName>
</protein>
<evidence type="ECO:0000313" key="1">
    <source>
        <dbReference type="EMBL" id="PZX11274.1"/>
    </source>
</evidence>
<dbReference type="Proteomes" id="UP000249239">
    <property type="component" value="Unassembled WGS sequence"/>
</dbReference>
<dbReference type="RefSeq" id="WP_111446958.1">
    <property type="nucleotide sequence ID" value="NZ_QKZK01000041.1"/>
</dbReference>
<accession>A0A2W7N381</accession>